<evidence type="ECO:0000313" key="2">
    <source>
        <dbReference type="EMBL" id="KKQ90214.1"/>
    </source>
</evidence>
<protein>
    <recommendedName>
        <fullName evidence="4">DUF304 domain-containing protein</fullName>
    </recommendedName>
</protein>
<keyword evidence="1" id="KW-1133">Transmembrane helix</keyword>
<dbReference type="Proteomes" id="UP000033934">
    <property type="component" value="Unassembled WGS sequence"/>
</dbReference>
<reference evidence="2 3" key="1">
    <citation type="journal article" date="2015" name="Nature">
        <title>rRNA introns, odd ribosomes, and small enigmatic genomes across a large radiation of phyla.</title>
        <authorList>
            <person name="Brown C.T."/>
            <person name="Hug L.A."/>
            <person name="Thomas B.C."/>
            <person name="Sharon I."/>
            <person name="Castelle C.J."/>
            <person name="Singh A."/>
            <person name="Wilkins M.J."/>
            <person name="Williams K.H."/>
            <person name="Banfield J.F."/>
        </authorList>
    </citation>
    <scope>NUCLEOTIDE SEQUENCE [LARGE SCALE GENOMIC DNA]</scope>
</reference>
<dbReference type="PANTHER" id="PTHR37938:SF1">
    <property type="entry name" value="BLL0215 PROTEIN"/>
    <property type="match status" value="1"/>
</dbReference>
<accession>A0A0G0NWH6</accession>
<sequence>MLNLRNSFPGQRKNESVFIFLRRHYLAYLPFAAIFIFMIIIGIIMYLVVDNSTFFAGTLYNIGILVSNLFLLAAVSFSFVALLDFYFDVHIVTDTRIVDIDQNRLFHRQIDELSLEDVEDVSVILKGFLGTVFSYGSVEIQTAGSKPNFIFDDVPNPREVSQLILDLADQAKRGVSIENRISSSDVQGIIGSELITDPRDMFAMGALTDEKSTLLENNHPTNPIS</sequence>
<feature type="transmembrane region" description="Helical" evidence="1">
    <location>
        <begin position="60"/>
        <end position="87"/>
    </location>
</feature>
<keyword evidence="1" id="KW-0812">Transmembrane</keyword>
<name>A0A0G0NWH6_9BACT</name>
<proteinExistence type="predicted"/>
<evidence type="ECO:0000256" key="1">
    <source>
        <dbReference type="SAM" id="Phobius"/>
    </source>
</evidence>
<comment type="caution">
    <text evidence="2">The sequence shown here is derived from an EMBL/GenBank/DDBJ whole genome shotgun (WGS) entry which is preliminary data.</text>
</comment>
<gene>
    <name evidence="2" type="ORF">UT11_C0011G0011</name>
</gene>
<keyword evidence="1" id="KW-0472">Membrane</keyword>
<feature type="transmembrane region" description="Helical" evidence="1">
    <location>
        <begin position="25"/>
        <end position="48"/>
    </location>
</feature>
<organism evidence="2 3">
    <name type="scientific">Berkelbacteria bacterium GW2011_GWA2_38_9</name>
    <dbReference type="NCBI Taxonomy" id="1618334"/>
    <lineage>
        <taxon>Bacteria</taxon>
        <taxon>Candidatus Berkelbacteria</taxon>
    </lineage>
</organism>
<dbReference type="PANTHER" id="PTHR37938">
    <property type="entry name" value="BLL0215 PROTEIN"/>
    <property type="match status" value="1"/>
</dbReference>
<dbReference type="EMBL" id="LBVO01000011">
    <property type="protein sequence ID" value="KKQ90214.1"/>
    <property type="molecule type" value="Genomic_DNA"/>
</dbReference>
<evidence type="ECO:0000313" key="3">
    <source>
        <dbReference type="Proteomes" id="UP000033934"/>
    </source>
</evidence>
<evidence type="ECO:0008006" key="4">
    <source>
        <dbReference type="Google" id="ProtNLM"/>
    </source>
</evidence>
<dbReference type="AlphaFoldDB" id="A0A0G0NWH6"/>